<sequence length="327" mass="36658">MKFLHAPKLFVGLSLLASTSSFSIIPTRRSAATAPIHTKSALLALTPVGPFCPFRSDAAISIEPKMESLNTQTPEFATEMARLQLDMQVGSMPDPNRLRTIASGISAAVEDWEELLLRLNLSDDFQTKEYAKLTQAHLAKHGQSSEEIATMMRWQSECMLAMADNKPPPFPPAGIDIMKMMEQAKKAQESQDGSNQPPSMTSMAAAEKITTTPFLGDEPAFESDTVREEYEALCRDHNGLVNFGKSYATFDPMGKIAYLDEIDKIEERWDVFFARFSLLGQLNQEFVKQCNSFLQSMNLTEDDFKDLLKRTHQIMREDAERERGTIA</sequence>
<evidence type="ECO:0000256" key="1">
    <source>
        <dbReference type="SAM" id="SignalP"/>
    </source>
</evidence>
<organism evidence="2">
    <name type="scientific">Chaetoceros debilis</name>
    <dbReference type="NCBI Taxonomy" id="122233"/>
    <lineage>
        <taxon>Eukaryota</taxon>
        <taxon>Sar</taxon>
        <taxon>Stramenopiles</taxon>
        <taxon>Ochrophyta</taxon>
        <taxon>Bacillariophyta</taxon>
        <taxon>Coscinodiscophyceae</taxon>
        <taxon>Chaetocerotophycidae</taxon>
        <taxon>Chaetocerotales</taxon>
        <taxon>Chaetocerotaceae</taxon>
        <taxon>Chaetoceros</taxon>
    </lineage>
</organism>
<dbReference type="EMBL" id="HBIO01020759">
    <property type="protein sequence ID" value="CAE0471138.1"/>
    <property type="molecule type" value="Transcribed_RNA"/>
</dbReference>
<dbReference type="Pfam" id="PF08855">
    <property type="entry name" value="DUF1825"/>
    <property type="match status" value="1"/>
</dbReference>
<dbReference type="InterPro" id="IPR014954">
    <property type="entry name" value="DUF1825"/>
</dbReference>
<proteinExistence type="predicted"/>
<dbReference type="AlphaFoldDB" id="A0A7S3VC02"/>
<feature type="chain" id="PRO_5031346511" evidence="1">
    <location>
        <begin position="22"/>
        <end position="327"/>
    </location>
</feature>
<evidence type="ECO:0000313" key="2">
    <source>
        <dbReference type="EMBL" id="CAE0471138.1"/>
    </source>
</evidence>
<protein>
    <submittedName>
        <fullName evidence="2">Uncharacterized protein</fullName>
    </submittedName>
</protein>
<accession>A0A7S3VC02</accession>
<gene>
    <name evidence="2" type="ORF">CDEB00056_LOCUS15991</name>
</gene>
<reference evidence="2" key="1">
    <citation type="submission" date="2021-01" db="EMBL/GenBank/DDBJ databases">
        <authorList>
            <person name="Corre E."/>
            <person name="Pelletier E."/>
            <person name="Niang G."/>
            <person name="Scheremetjew M."/>
            <person name="Finn R."/>
            <person name="Kale V."/>
            <person name="Holt S."/>
            <person name="Cochrane G."/>
            <person name="Meng A."/>
            <person name="Brown T."/>
            <person name="Cohen L."/>
        </authorList>
    </citation>
    <scope>NUCLEOTIDE SEQUENCE</scope>
    <source>
        <strain evidence="2">MM31A-1</strain>
    </source>
</reference>
<name>A0A7S3VC02_9STRA</name>
<keyword evidence="1" id="KW-0732">Signal</keyword>
<feature type="signal peptide" evidence="1">
    <location>
        <begin position="1"/>
        <end position="21"/>
    </location>
</feature>